<dbReference type="Gene3D" id="3.40.710.10">
    <property type="entry name" value="DD-peptidase/beta-lactamase superfamily"/>
    <property type="match status" value="1"/>
</dbReference>
<dbReference type="InterPro" id="IPR036950">
    <property type="entry name" value="PBP_transglycosylase"/>
</dbReference>
<evidence type="ECO:0000256" key="7">
    <source>
        <dbReference type="ARBA" id="ARBA00034000"/>
    </source>
</evidence>
<sequence>MTGRNGKPAKKRFIDYPRFGKRGVRRWLPSWKLILTLFLIFFGSGVATVGFAYANATVPKLKDLVNDQNNIYYWADGSEMTRQGSTNRQIVELSDISPNAQKAVIAAENETFWTDSGIDPKGIARAVYNMASGGATQGGSTISQQYVKNAYLSQQQTLSRKINEFFITLKLTQEPGGKPAILDGYLNTSWFGRGATGIQAAAQAYYGVDAKNLDICQSSALAGMLKGAGLYNPDSPAAHQRLVGRWNYVLTRLVATKAITPDERAKCTAFPEPIAKRPPANMNGEVSYLVDTANKYLMSKDTSITQATLDRGGYMIYTTFDKNKVAQLKQAVDDVKSETLDPQKRPSTDNFVQVGAASVIPGDGAIVALYGGDGVENKHYTNNADASGIPVGSTFKPFVLATAMTDGVLTKMGPDGKPTKINPDSLYLADDMAQIYKPDGSLAIGDDGKPYHQRNDETGKQGYVTLKTAMQHSFNVPFVQLGQDVGGVNTANMAVQLGLKRESLAPSSSLTFPLGTSTPSAIRMASAYSVFAARGQQVEPYSVLKVTLSGVEQPKFTKPAAKAVLDQAVADNITDVLENVAKNGTGTKTNALGRPVAGKTGTTDAGTSAWWVGYTPTLATSVGMWREEPGKPGLLSLNGTAGHASVHGGDFPTDIFTRYMKAALDGQPSTDFPAAEPINQAVNSSGAPATDAPSPSASTSASDSASPSTSAPVQPPSTVPSPTTSKTQDPTVPPSSSPSCFLDLCGSPSPSHTKHTPSSPPPSDSASPPPPPTGGAAAGNGAPPG</sequence>
<comment type="catalytic activity">
    <reaction evidence="7">
        <text>Preferential cleavage: (Ac)2-L-Lys-D-Ala-|-D-Ala. Also transpeptidation of peptidyl-alanyl moieties that are N-acyl substituents of D-alanine.</text>
        <dbReference type="EC" id="3.4.16.4"/>
    </reaction>
</comment>
<evidence type="ECO:0000256" key="9">
    <source>
        <dbReference type="SAM" id="MobiDB-lite"/>
    </source>
</evidence>
<keyword evidence="6" id="KW-0511">Multifunctional enzyme</keyword>
<evidence type="ECO:0000259" key="11">
    <source>
        <dbReference type="Pfam" id="PF00912"/>
    </source>
</evidence>
<dbReference type="Pfam" id="PF00905">
    <property type="entry name" value="Transpeptidase"/>
    <property type="match status" value="1"/>
</dbReference>
<evidence type="ECO:0000259" key="10">
    <source>
        <dbReference type="Pfam" id="PF00905"/>
    </source>
</evidence>
<keyword evidence="4" id="KW-0808">Transferase</keyword>
<dbReference type="Gene3D" id="1.10.3810.10">
    <property type="entry name" value="Biosynthetic peptidoglycan transglycosylase-like"/>
    <property type="match status" value="1"/>
</dbReference>
<accession>A0ABN2YZQ9</accession>
<feature type="region of interest" description="Disordered" evidence="9">
    <location>
        <begin position="667"/>
        <end position="785"/>
    </location>
</feature>
<protein>
    <submittedName>
        <fullName evidence="12">Transglycosylase domain-containing protein</fullName>
    </submittedName>
</protein>
<evidence type="ECO:0000256" key="4">
    <source>
        <dbReference type="ARBA" id="ARBA00022679"/>
    </source>
</evidence>
<dbReference type="InterPro" id="IPR023346">
    <property type="entry name" value="Lysozyme-like_dom_sf"/>
</dbReference>
<evidence type="ECO:0000256" key="5">
    <source>
        <dbReference type="ARBA" id="ARBA00022801"/>
    </source>
</evidence>
<evidence type="ECO:0000256" key="3">
    <source>
        <dbReference type="ARBA" id="ARBA00022676"/>
    </source>
</evidence>
<dbReference type="SUPFAM" id="SSF53955">
    <property type="entry name" value="Lysozyme-like"/>
    <property type="match status" value="1"/>
</dbReference>
<feature type="compositionally biased region" description="Pro residues" evidence="9">
    <location>
        <begin position="758"/>
        <end position="773"/>
    </location>
</feature>
<dbReference type="SUPFAM" id="SSF56601">
    <property type="entry name" value="beta-lactamase/transpeptidase-like"/>
    <property type="match status" value="1"/>
</dbReference>
<evidence type="ECO:0000256" key="6">
    <source>
        <dbReference type="ARBA" id="ARBA00023268"/>
    </source>
</evidence>
<organism evidence="12 13">
    <name type="scientific">Kitasatospora kazusensis</name>
    <dbReference type="NCBI Taxonomy" id="407974"/>
    <lineage>
        <taxon>Bacteria</taxon>
        <taxon>Bacillati</taxon>
        <taxon>Actinomycetota</taxon>
        <taxon>Actinomycetes</taxon>
        <taxon>Kitasatosporales</taxon>
        <taxon>Streptomycetaceae</taxon>
        <taxon>Kitasatospora</taxon>
    </lineage>
</organism>
<dbReference type="Pfam" id="PF00912">
    <property type="entry name" value="Transgly"/>
    <property type="match status" value="1"/>
</dbReference>
<feature type="domain" description="Penicillin-binding protein transpeptidase" evidence="10">
    <location>
        <begin position="441"/>
        <end position="617"/>
    </location>
</feature>
<feature type="domain" description="Glycosyl transferase family 51" evidence="11">
    <location>
        <begin position="80"/>
        <end position="253"/>
    </location>
</feature>
<gene>
    <name evidence="12" type="ORF">GCM10009760_12010</name>
</gene>
<proteinExistence type="predicted"/>
<keyword evidence="5" id="KW-0378">Hydrolase</keyword>
<dbReference type="InterPro" id="IPR050396">
    <property type="entry name" value="Glycosyltr_51/Transpeptidase"/>
</dbReference>
<dbReference type="InterPro" id="IPR012338">
    <property type="entry name" value="Beta-lactam/transpept-like"/>
</dbReference>
<keyword evidence="2" id="KW-0645">Protease</keyword>
<keyword evidence="3" id="KW-0328">Glycosyltransferase</keyword>
<keyword evidence="1" id="KW-0121">Carboxypeptidase</keyword>
<evidence type="ECO:0000313" key="12">
    <source>
        <dbReference type="EMBL" id="GAA2134562.1"/>
    </source>
</evidence>
<comment type="catalytic activity">
    <reaction evidence="8">
        <text>[GlcNAc-(1-&gt;4)-Mur2Ac(oyl-L-Ala-gamma-D-Glu-L-Lys-D-Ala-D-Ala)](n)-di-trans,octa-cis-undecaprenyl diphosphate + beta-D-GlcNAc-(1-&gt;4)-Mur2Ac(oyl-L-Ala-gamma-D-Glu-L-Lys-D-Ala-D-Ala)-di-trans,octa-cis-undecaprenyl diphosphate = [GlcNAc-(1-&gt;4)-Mur2Ac(oyl-L-Ala-gamma-D-Glu-L-Lys-D-Ala-D-Ala)](n+1)-di-trans,octa-cis-undecaprenyl diphosphate + di-trans,octa-cis-undecaprenyl diphosphate + H(+)</text>
        <dbReference type="Rhea" id="RHEA:23708"/>
        <dbReference type="Rhea" id="RHEA-COMP:9602"/>
        <dbReference type="Rhea" id="RHEA-COMP:9603"/>
        <dbReference type="ChEBI" id="CHEBI:15378"/>
        <dbReference type="ChEBI" id="CHEBI:58405"/>
        <dbReference type="ChEBI" id="CHEBI:60033"/>
        <dbReference type="ChEBI" id="CHEBI:78435"/>
        <dbReference type="EC" id="2.4.99.28"/>
    </reaction>
</comment>
<dbReference type="Proteomes" id="UP001422759">
    <property type="component" value="Unassembled WGS sequence"/>
</dbReference>
<dbReference type="RefSeq" id="WP_344461472.1">
    <property type="nucleotide sequence ID" value="NZ_BAAANT010000004.1"/>
</dbReference>
<comment type="caution">
    <text evidence="12">The sequence shown here is derived from an EMBL/GenBank/DDBJ whole genome shotgun (WGS) entry which is preliminary data.</text>
</comment>
<dbReference type="PANTHER" id="PTHR32282">
    <property type="entry name" value="BINDING PROTEIN TRANSPEPTIDASE, PUTATIVE-RELATED"/>
    <property type="match status" value="1"/>
</dbReference>
<feature type="compositionally biased region" description="Low complexity" evidence="9">
    <location>
        <begin position="684"/>
        <end position="712"/>
    </location>
</feature>
<evidence type="ECO:0000313" key="13">
    <source>
        <dbReference type="Proteomes" id="UP001422759"/>
    </source>
</evidence>
<dbReference type="InterPro" id="IPR001460">
    <property type="entry name" value="PCN-bd_Tpept"/>
</dbReference>
<name>A0ABN2YZQ9_9ACTN</name>
<dbReference type="PANTHER" id="PTHR32282:SF34">
    <property type="entry name" value="PENICILLIN-BINDING PROTEIN 1A"/>
    <property type="match status" value="1"/>
</dbReference>
<evidence type="ECO:0000256" key="1">
    <source>
        <dbReference type="ARBA" id="ARBA00022645"/>
    </source>
</evidence>
<dbReference type="EMBL" id="BAAANT010000004">
    <property type="protein sequence ID" value="GAA2134562.1"/>
    <property type="molecule type" value="Genomic_DNA"/>
</dbReference>
<reference evidence="12 13" key="1">
    <citation type="journal article" date="2019" name="Int. J. Syst. Evol. Microbiol.">
        <title>The Global Catalogue of Microorganisms (GCM) 10K type strain sequencing project: providing services to taxonomists for standard genome sequencing and annotation.</title>
        <authorList>
            <consortium name="The Broad Institute Genomics Platform"/>
            <consortium name="The Broad Institute Genome Sequencing Center for Infectious Disease"/>
            <person name="Wu L."/>
            <person name="Ma J."/>
        </authorList>
    </citation>
    <scope>NUCLEOTIDE SEQUENCE [LARGE SCALE GENOMIC DNA]</scope>
    <source>
        <strain evidence="12 13">JCM 14560</strain>
    </source>
</reference>
<dbReference type="InterPro" id="IPR001264">
    <property type="entry name" value="Glyco_trans_51"/>
</dbReference>
<keyword evidence="13" id="KW-1185">Reference proteome</keyword>
<evidence type="ECO:0000256" key="8">
    <source>
        <dbReference type="ARBA" id="ARBA00049902"/>
    </source>
</evidence>
<evidence type="ECO:0000256" key="2">
    <source>
        <dbReference type="ARBA" id="ARBA00022670"/>
    </source>
</evidence>